<dbReference type="AlphaFoldDB" id="A0A4P6JX40"/>
<evidence type="ECO:0000313" key="1">
    <source>
        <dbReference type="EMBL" id="QBD79972.1"/>
    </source>
</evidence>
<dbReference type="NCBIfam" id="TIGR04474">
    <property type="entry name" value="tcm_partner"/>
    <property type="match status" value="1"/>
</dbReference>
<protein>
    <submittedName>
        <fullName evidence="1">Three-Cys-motif partner protein TcmP</fullName>
    </submittedName>
</protein>
<gene>
    <name evidence="1" type="primary">tcmP</name>
    <name evidence="1" type="ORF">EPA93_29910</name>
</gene>
<dbReference type="KEGG" id="kbs:EPA93_29910"/>
<evidence type="ECO:0000313" key="2">
    <source>
        <dbReference type="Proteomes" id="UP000290365"/>
    </source>
</evidence>
<accession>A0A4P6JX40</accession>
<name>A0A4P6JX40_KTERU</name>
<reference evidence="1 2" key="1">
    <citation type="submission" date="2019-01" db="EMBL/GenBank/DDBJ databases">
        <title>Ktedonosporobacter rubrisoli SCAWS-G2.</title>
        <authorList>
            <person name="Huang Y."/>
            <person name="Yan B."/>
        </authorList>
    </citation>
    <scope>NUCLEOTIDE SEQUENCE [LARGE SCALE GENOMIC DNA]</scope>
    <source>
        <strain evidence="1 2">SCAWS-G2</strain>
    </source>
</reference>
<dbReference type="OrthoDB" id="275124at2"/>
<proteinExistence type="predicted"/>
<dbReference type="InterPro" id="IPR031009">
    <property type="entry name" value="Tcm_partner"/>
</dbReference>
<dbReference type="Proteomes" id="UP000290365">
    <property type="component" value="Chromosome"/>
</dbReference>
<keyword evidence="2" id="KW-1185">Reference proteome</keyword>
<sequence>MEVGSREEAGGSVVSTPQSVTWPLDPHTVAKHEILGRYLQAWLPIMTKSNERVILIDGFAGPGEYEGGEIGSPLIMLDAFLNHSYAQIRQKEVLFLFIEENPKRCAHLHRLIEDRKRMQLFPPRAAYQVYQGTFKDVVNDILTSLKDRRLTLAPTFAFIDPFGYSYTPFSIIQELLSYPQCEVLITFMYEEINRFLKAGYSTKEQQYTELFGTSAWKDIVTETMSSAQRKQLIHDLYRNQLLNLAQAHYVRSFGMRNKRNATDYFLFFATKHLRGMQRMKEAMCKVDPTGAYEFSDCTNPNQPYLFSLPNYAELERLLACQFKGRSVTIQEIEHFVIADTPFCKYKEALKRMELASPAKIIVAATAKRKRGTFADPKLRITFL</sequence>
<dbReference type="EMBL" id="CP035758">
    <property type="protein sequence ID" value="QBD79972.1"/>
    <property type="molecule type" value="Genomic_DNA"/>
</dbReference>
<organism evidence="1 2">
    <name type="scientific">Ktedonosporobacter rubrisoli</name>
    <dbReference type="NCBI Taxonomy" id="2509675"/>
    <lineage>
        <taxon>Bacteria</taxon>
        <taxon>Bacillati</taxon>
        <taxon>Chloroflexota</taxon>
        <taxon>Ktedonobacteria</taxon>
        <taxon>Ktedonobacterales</taxon>
        <taxon>Ktedonosporobacteraceae</taxon>
        <taxon>Ktedonosporobacter</taxon>
    </lineage>
</organism>